<evidence type="ECO:0000313" key="1">
    <source>
        <dbReference type="EMBL" id="MBB6111989.1"/>
    </source>
</evidence>
<evidence type="ECO:0000313" key="2">
    <source>
        <dbReference type="Proteomes" id="UP000541583"/>
    </source>
</evidence>
<keyword evidence="2" id="KW-1185">Reference proteome</keyword>
<proteinExistence type="predicted"/>
<accession>A0ABR6PS71</accession>
<dbReference type="Proteomes" id="UP000541583">
    <property type="component" value="Unassembled WGS sequence"/>
</dbReference>
<comment type="caution">
    <text evidence="1">The sequence shown here is derived from an EMBL/GenBank/DDBJ whole genome shotgun (WGS) entry which is preliminary data.</text>
</comment>
<gene>
    <name evidence="1" type="ORF">HDF23_004762</name>
</gene>
<sequence length="70" mass="8403">MLYITADGCFLKETLLIAPKNHGFLRLPAPYLSAIFEYYYNIIYEITFFKSDIAYLLFNYRRNLNDHIKK</sequence>
<organism evidence="1 2">
    <name type="scientific">Mucilaginibacter lappiensis</name>
    <dbReference type="NCBI Taxonomy" id="354630"/>
    <lineage>
        <taxon>Bacteria</taxon>
        <taxon>Pseudomonadati</taxon>
        <taxon>Bacteroidota</taxon>
        <taxon>Sphingobacteriia</taxon>
        <taxon>Sphingobacteriales</taxon>
        <taxon>Sphingobacteriaceae</taxon>
        <taxon>Mucilaginibacter</taxon>
    </lineage>
</organism>
<reference evidence="1 2" key="1">
    <citation type="submission" date="2020-08" db="EMBL/GenBank/DDBJ databases">
        <title>Genomic Encyclopedia of Type Strains, Phase IV (KMG-V): Genome sequencing to study the core and pangenomes of soil and plant-associated prokaryotes.</title>
        <authorList>
            <person name="Whitman W."/>
        </authorList>
    </citation>
    <scope>NUCLEOTIDE SEQUENCE [LARGE SCALE GENOMIC DNA]</scope>
    <source>
        <strain evidence="1 2">ANJLi2</strain>
    </source>
</reference>
<name>A0ABR6PS71_9SPHI</name>
<protein>
    <submittedName>
        <fullName evidence="1">Uncharacterized protein</fullName>
    </submittedName>
</protein>
<dbReference type="EMBL" id="JACHCB010000015">
    <property type="protein sequence ID" value="MBB6111989.1"/>
    <property type="molecule type" value="Genomic_DNA"/>
</dbReference>